<feature type="transmembrane region" description="Helical" evidence="1">
    <location>
        <begin position="72"/>
        <end position="95"/>
    </location>
</feature>
<evidence type="ECO:0000313" key="4">
    <source>
        <dbReference type="Proteomes" id="UP000322244"/>
    </source>
</evidence>
<comment type="caution">
    <text evidence="3">The sequence shown here is derived from an EMBL/GenBank/DDBJ whole genome shotgun (WGS) entry which is preliminary data.</text>
</comment>
<evidence type="ECO:0000259" key="2">
    <source>
        <dbReference type="Pfam" id="PF11181"/>
    </source>
</evidence>
<sequence length="162" mass="17447">MTNPTTASQDQQQASQTYDEQRLIATFDNYPAAQQLVDRMSGDGFPVEHVRIVGDGVRTVEYVTGRVTKGKAALTGAAGGAWFGALIGLLCGMFAVGPAWLWVLLVAVIIGALWGAMFGYVAHWSTGGRRDFSSVQTLQARRYDVYVDAVRAADAAHYVEAS</sequence>
<dbReference type="OrthoDB" id="3381462at2"/>
<keyword evidence="1" id="KW-0812">Transmembrane</keyword>
<dbReference type="AlphaFoldDB" id="A0A5A7S4P7"/>
<dbReference type="Proteomes" id="UP000322244">
    <property type="component" value="Unassembled WGS sequence"/>
</dbReference>
<name>A0A5A7S4P7_9NOCA</name>
<gene>
    <name evidence="3" type="ORF">FOY51_26950</name>
</gene>
<evidence type="ECO:0000256" key="1">
    <source>
        <dbReference type="SAM" id="Phobius"/>
    </source>
</evidence>
<keyword evidence="4" id="KW-1185">Reference proteome</keyword>
<reference evidence="3 4" key="1">
    <citation type="submission" date="2019-07" db="EMBL/GenBank/DDBJ databases">
        <title>Rhodococcus cavernicolus sp. nov., isolated from a cave.</title>
        <authorList>
            <person name="Lee S.D."/>
        </authorList>
    </citation>
    <scope>NUCLEOTIDE SEQUENCE [LARGE SCALE GENOMIC DNA]</scope>
    <source>
        <strain evidence="3 4">C1-24</strain>
    </source>
</reference>
<evidence type="ECO:0000313" key="3">
    <source>
        <dbReference type="EMBL" id="KAA0015879.1"/>
    </source>
</evidence>
<dbReference type="Pfam" id="PF11181">
    <property type="entry name" value="YflT"/>
    <property type="match status" value="1"/>
</dbReference>
<dbReference type="RefSeq" id="WP_149433353.1">
    <property type="nucleotide sequence ID" value="NZ_VLNY01000033.1"/>
</dbReference>
<proteinExistence type="predicted"/>
<organism evidence="3 4">
    <name type="scientific">Antrihabitans cavernicola</name>
    <dbReference type="NCBI Taxonomy" id="2495913"/>
    <lineage>
        <taxon>Bacteria</taxon>
        <taxon>Bacillati</taxon>
        <taxon>Actinomycetota</taxon>
        <taxon>Actinomycetes</taxon>
        <taxon>Mycobacteriales</taxon>
        <taxon>Nocardiaceae</taxon>
        <taxon>Antrihabitans</taxon>
    </lineage>
</organism>
<feature type="transmembrane region" description="Helical" evidence="1">
    <location>
        <begin position="101"/>
        <end position="122"/>
    </location>
</feature>
<keyword evidence="1" id="KW-0472">Membrane</keyword>
<dbReference type="EMBL" id="VLNY01000033">
    <property type="protein sequence ID" value="KAA0015879.1"/>
    <property type="molecule type" value="Genomic_DNA"/>
</dbReference>
<protein>
    <recommendedName>
        <fullName evidence="2">General stress protein 17M-like domain-containing protein</fullName>
    </recommendedName>
</protein>
<feature type="domain" description="General stress protein 17M-like" evidence="2">
    <location>
        <begin position="23"/>
        <end position="90"/>
    </location>
</feature>
<accession>A0A5A7S4P7</accession>
<dbReference type="InterPro" id="IPR025889">
    <property type="entry name" value="GSP17M-like_dom"/>
</dbReference>
<keyword evidence="1" id="KW-1133">Transmembrane helix</keyword>